<dbReference type="Gene3D" id="2.10.70.20">
    <property type="entry name" value="gspk-gspi-gspj complex like domains"/>
    <property type="match status" value="1"/>
</dbReference>
<name>A0AAU9CGZ1_9GAMM</name>
<keyword evidence="6" id="KW-0997">Cell inner membrane</keyword>
<proteinExistence type="inferred from homology"/>
<evidence type="ECO:0000256" key="5">
    <source>
        <dbReference type="ARBA" id="ARBA00022481"/>
    </source>
</evidence>
<dbReference type="SUPFAM" id="SSF54523">
    <property type="entry name" value="Pili subunits"/>
    <property type="match status" value="1"/>
</dbReference>
<evidence type="ECO:0000256" key="10">
    <source>
        <dbReference type="SAM" id="Phobius"/>
    </source>
</evidence>
<dbReference type="NCBIfam" id="TIGR02532">
    <property type="entry name" value="IV_pilin_GFxxxE"/>
    <property type="match status" value="1"/>
</dbReference>
<dbReference type="InterPro" id="IPR012902">
    <property type="entry name" value="N_methyl_site"/>
</dbReference>
<evidence type="ECO:0000256" key="7">
    <source>
        <dbReference type="ARBA" id="ARBA00022692"/>
    </source>
</evidence>
<evidence type="ECO:0000313" key="11">
    <source>
        <dbReference type="EMBL" id="BCX89543.1"/>
    </source>
</evidence>
<dbReference type="InterPro" id="IPR051621">
    <property type="entry name" value="T2SS_protein_J"/>
</dbReference>
<keyword evidence="7 10" id="KW-0812">Transmembrane</keyword>
<keyword evidence="8 10" id="KW-1133">Transmembrane helix</keyword>
<dbReference type="AlphaFoldDB" id="A0AAU9CGZ1"/>
<dbReference type="Proteomes" id="UP001321450">
    <property type="component" value="Chromosome"/>
</dbReference>
<evidence type="ECO:0000256" key="6">
    <source>
        <dbReference type="ARBA" id="ARBA00022519"/>
    </source>
</evidence>
<dbReference type="PANTHER" id="PTHR39583">
    <property type="entry name" value="TYPE II SECRETION SYSTEM PROTEIN J-RELATED"/>
    <property type="match status" value="1"/>
</dbReference>
<keyword evidence="4" id="KW-1003">Cell membrane</keyword>
<dbReference type="GO" id="GO:0015627">
    <property type="term" value="C:type II protein secretion system complex"/>
    <property type="evidence" value="ECO:0007669"/>
    <property type="project" value="InterPro"/>
</dbReference>
<dbReference type="EMBL" id="AP024718">
    <property type="protein sequence ID" value="BCX89543.1"/>
    <property type="molecule type" value="Genomic_DNA"/>
</dbReference>
<evidence type="ECO:0000313" key="12">
    <source>
        <dbReference type="Proteomes" id="UP001321450"/>
    </source>
</evidence>
<dbReference type="PANTHER" id="PTHR39583:SF2">
    <property type="entry name" value="TYPE II SECRETION SYSTEM PROTEIN J"/>
    <property type="match status" value="1"/>
</dbReference>
<evidence type="ECO:0000256" key="9">
    <source>
        <dbReference type="ARBA" id="ARBA00023136"/>
    </source>
</evidence>
<keyword evidence="9 10" id="KW-0472">Membrane</keyword>
<evidence type="ECO:0000256" key="2">
    <source>
        <dbReference type="ARBA" id="ARBA00011084"/>
    </source>
</evidence>
<evidence type="ECO:0000256" key="1">
    <source>
        <dbReference type="ARBA" id="ARBA00004377"/>
    </source>
</evidence>
<evidence type="ECO:0000256" key="8">
    <source>
        <dbReference type="ARBA" id="ARBA00022989"/>
    </source>
</evidence>
<dbReference type="InterPro" id="IPR045584">
    <property type="entry name" value="Pilin-like"/>
</dbReference>
<accession>A0AAU9CGZ1</accession>
<dbReference type="KEGG" id="meiy:MIN45_P1916"/>
<dbReference type="RefSeq" id="WP_286291910.1">
    <property type="nucleotide sequence ID" value="NZ_AP024718.1"/>
</dbReference>
<comment type="subcellular location">
    <subcellularLocation>
        <location evidence="1">Cell inner membrane</location>
        <topology evidence="1">Single-pass membrane protein</topology>
    </subcellularLocation>
</comment>
<dbReference type="Pfam" id="PF07963">
    <property type="entry name" value="N_methyl"/>
    <property type="match status" value="1"/>
</dbReference>
<reference evidence="12" key="1">
    <citation type="journal article" date="2024" name="Int. J. Syst. Evol. Microbiol.">
        <title>Methylomarinovum tepidoasis sp. nov., a moderately thermophilic methanotroph of the family Methylothermaceae isolated from a deep-sea hydrothermal field.</title>
        <authorList>
            <person name="Hirayama H."/>
            <person name="Takaki Y."/>
            <person name="Abe M."/>
            <person name="Miyazaki M."/>
            <person name="Uematsu K."/>
            <person name="Matsui Y."/>
            <person name="Takai K."/>
        </authorList>
    </citation>
    <scope>NUCLEOTIDE SEQUENCE [LARGE SCALE GENOMIC DNA]</scope>
    <source>
        <strain evidence="12">IN45</strain>
    </source>
</reference>
<feature type="transmembrane region" description="Helical" evidence="10">
    <location>
        <begin position="12"/>
        <end position="33"/>
    </location>
</feature>
<dbReference type="GO" id="GO:0005886">
    <property type="term" value="C:plasma membrane"/>
    <property type="evidence" value="ECO:0007669"/>
    <property type="project" value="UniProtKB-SubCell"/>
</dbReference>
<dbReference type="Pfam" id="PF11612">
    <property type="entry name" value="T2SSJ"/>
    <property type="match status" value="1"/>
</dbReference>
<protein>
    <recommendedName>
        <fullName evidence="3">Type II secretion system protein J</fullName>
    </recommendedName>
</protein>
<gene>
    <name evidence="11" type="ORF">MIN45_P1916</name>
</gene>
<keyword evidence="12" id="KW-1185">Reference proteome</keyword>
<dbReference type="GO" id="GO:0015628">
    <property type="term" value="P:protein secretion by the type II secretion system"/>
    <property type="evidence" value="ECO:0007669"/>
    <property type="project" value="InterPro"/>
</dbReference>
<sequence>MNARGFTLVEVLIALALFGLMIALAFGVLTVGARSWEAAEPRAAALDDRLSLGRFLHRRLAAALVWPDSRDEPPLQGEATRLRFIAFPPLVIDLKGPQRFELYRRDRQLVVEVMPLDGDVSEAEAEMRRLVLLEGVEQVRFRYFDGEDWSDSWDEDRLPRLVEMTVKAAEPPWPPWVVRLRHGQGGTGSVPANPFEFGGVPVR</sequence>
<keyword evidence="5" id="KW-0488">Methylation</keyword>
<evidence type="ECO:0000256" key="3">
    <source>
        <dbReference type="ARBA" id="ARBA00021539"/>
    </source>
</evidence>
<comment type="similarity">
    <text evidence="2">Belongs to the GSP J family.</text>
</comment>
<dbReference type="InterPro" id="IPR010055">
    <property type="entry name" value="T2SS_protein-GspJ"/>
</dbReference>
<organism evidence="11 12">
    <name type="scientific">Methylomarinovum tepidoasis</name>
    <dbReference type="NCBI Taxonomy" id="2840183"/>
    <lineage>
        <taxon>Bacteria</taxon>
        <taxon>Pseudomonadati</taxon>
        <taxon>Pseudomonadota</taxon>
        <taxon>Gammaproteobacteria</taxon>
        <taxon>Methylococcales</taxon>
        <taxon>Methylothermaceae</taxon>
        <taxon>Methylomarinovum</taxon>
    </lineage>
</organism>
<dbReference type="PROSITE" id="PS00409">
    <property type="entry name" value="PROKAR_NTER_METHYL"/>
    <property type="match status" value="1"/>
</dbReference>
<evidence type="ECO:0000256" key="4">
    <source>
        <dbReference type="ARBA" id="ARBA00022475"/>
    </source>
</evidence>